<dbReference type="SUPFAM" id="SSF69593">
    <property type="entry name" value="Glycerol-3-phosphate (1)-acyltransferase"/>
    <property type="match status" value="1"/>
</dbReference>
<keyword evidence="5 8" id="KW-0012">Acyltransferase</keyword>
<organism evidence="8 9">
    <name type="scientific">Zoogloea dura</name>
    <dbReference type="NCBI Taxonomy" id="2728840"/>
    <lineage>
        <taxon>Bacteria</taxon>
        <taxon>Pseudomonadati</taxon>
        <taxon>Pseudomonadota</taxon>
        <taxon>Betaproteobacteria</taxon>
        <taxon>Rhodocyclales</taxon>
        <taxon>Zoogloeaceae</taxon>
        <taxon>Zoogloea</taxon>
    </lineage>
</organism>
<reference evidence="8 9" key="1">
    <citation type="submission" date="2020-04" db="EMBL/GenBank/DDBJ databases">
        <title>Zoogloea sp. G-4-1-14 isolated from soil.</title>
        <authorList>
            <person name="Dahal R.H."/>
        </authorList>
    </citation>
    <scope>NUCLEOTIDE SEQUENCE [LARGE SCALE GENOMIC DNA]</scope>
    <source>
        <strain evidence="8 9">G-4-1-14</strain>
    </source>
</reference>
<evidence type="ECO:0000313" key="9">
    <source>
        <dbReference type="Proteomes" id="UP000580043"/>
    </source>
</evidence>
<sequence>MKPASFPLRLSRYLRLVAHVLYGLALTATSLHFLPPARQIRLKQRWSARLLKILGVRLVADEPFVGPGSLLVANHVSWLDVFVINTAFPAAFVSKAEVRDWPLVGWLAARNETVFLRRGSRGHARIVNAEIGALLERGRHVAVFPEGTTTDGSHVQGFHAALLQPAIAAGSPIQPLAISYRLPDGRYTRAAAYDGDVSLLESMQSIIAEAEIIARVRVAPPLQTCAQTSDRKTLAREAREAIAARIID</sequence>
<evidence type="ECO:0000256" key="1">
    <source>
        <dbReference type="ARBA" id="ARBA00005189"/>
    </source>
</evidence>
<comment type="pathway">
    <text evidence="1">Lipid metabolism.</text>
</comment>
<dbReference type="Proteomes" id="UP000580043">
    <property type="component" value="Unassembled WGS sequence"/>
</dbReference>
<feature type="domain" description="Phospholipid/glycerol acyltransferase" evidence="7">
    <location>
        <begin position="69"/>
        <end position="181"/>
    </location>
</feature>
<gene>
    <name evidence="8" type="ORF">HHL15_09095</name>
</gene>
<evidence type="ECO:0000256" key="5">
    <source>
        <dbReference type="ARBA" id="ARBA00023315"/>
    </source>
</evidence>
<evidence type="ECO:0000256" key="6">
    <source>
        <dbReference type="SAM" id="Phobius"/>
    </source>
</evidence>
<evidence type="ECO:0000256" key="4">
    <source>
        <dbReference type="ARBA" id="ARBA00023098"/>
    </source>
</evidence>
<dbReference type="AlphaFoldDB" id="A0A848G4K2"/>
<keyword evidence="9" id="KW-1185">Reference proteome</keyword>
<keyword evidence="4" id="KW-0443">Lipid metabolism</keyword>
<dbReference type="EMBL" id="JABBGA010000005">
    <property type="protein sequence ID" value="NML25895.1"/>
    <property type="molecule type" value="Genomic_DNA"/>
</dbReference>
<dbReference type="InterPro" id="IPR002123">
    <property type="entry name" value="Plipid/glycerol_acylTrfase"/>
</dbReference>
<accession>A0A848G4K2</accession>
<dbReference type="PANTHER" id="PTHR10434:SF64">
    <property type="entry name" value="1-ACYL-SN-GLYCEROL-3-PHOSPHATE ACYLTRANSFERASE-RELATED"/>
    <property type="match status" value="1"/>
</dbReference>
<keyword evidence="6" id="KW-0472">Membrane</keyword>
<dbReference type="SMART" id="SM00563">
    <property type="entry name" value="PlsC"/>
    <property type="match status" value="1"/>
</dbReference>
<dbReference type="Pfam" id="PF01553">
    <property type="entry name" value="Acyltransferase"/>
    <property type="match status" value="1"/>
</dbReference>
<proteinExistence type="predicted"/>
<dbReference type="GO" id="GO:0006654">
    <property type="term" value="P:phosphatidic acid biosynthetic process"/>
    <property type="evidence" value="ECO:0007669"/>
    <property type="project" value="TreeGrafter"/>
</dbReference>
<dbReference type="PANTHER" id="PTHR10434">
    <property type="entry name" value="1-ACYL-SN-GLYCEROL-3-PHOSPHATE ACYLTRANSFERASE"/>
    <property type="match status" value="1"/>
</dbReference>
<keyword evidence="3 8" id="KW-0808">Transferase</keyword>
<evidence type="ECO:0000313" key="8">
    <source>
        <dbReference type="EMBL" id="NML25895.1"/>
    </source>
</evidence>
<evidence type="ECO:0000259" key="7">
    <source>
        <dbReference type="SMART" id="SM00563"/>
    </source>
</evidence>
<keyword evidence="6" id="KW-0812">Transmembrane</keyword>
<dbReference type="GO" id="GO:0003841">
    <property type="term" value="F:1-acylglycerol-3-phosphate O-acyltransferase activity"/>
    <property type="evidence" value="ECO:0007669"/>
    <property type="project" value="TreeGrafter"/>
</dbReference>
<comment type="caution">
    <text evidence="8">The sequence shown here is derived from an EMBL/GenBank/DDBJ whole genome shotgun (WGS) entry which is preliminary data.</text>
</comment>
<name>A0A848G4K2_9RHOO</name>
<keyword evidence="6" id="KW-1133">Transmembrane helix</keyword>
<dbReference type="CDD" id="cd07989">
    <property type="entry name" value="LPLAT_AGPAT-like"/>
    <property type="match status" value="1"/>
</dbReference>
<evidence type="ECO:0000256" key="3">
    <source>
        <dbReference type="ARBA" id="ARBA00022679"/>
    </source>
</evidence>
<protein>
    <submittedName>
        <fullName evidence="8">1-acyl-sn-glycerol-3-phosphate acyltransferase</fullName>
    </submittedName>
</protein>
<keyword evidence="2" id="KW-0444">Lipid biosynthesis</keyword>
<feature type="transmembrane region" description="Helical" evidence="6">
    <location>
        <begin position="12"/>
        <end position="34"/>
    </location>
</feature>
<evidence type="ECO:0000256" key="2">
    <source>
        <dbReference type="ARBA" id="ARBA00022516"/>
    </source>
</evidence>